<dbReference type="NCBIfam" id="TIGR01877">
    <property type="entry name" value="cas_cas6"/>
    <property type="match status" value="1"/>
</dbReference>
<dbReference type="Gene3D" id="3.30.70.1900">
    <property type="match status" value="1"/>
</dbReference>
<evidence type="ECO:0000256" key="4">
    <source>
        <dbReference type="PIRSR" id="PIRSR005054-1"/>
    </source>
</evidence>
<dbReference type="AlphaFoldDB" id="A0A1I6KLV7"/>
<keyword evidence="7" id="KW-1185">Reference proteome</keyword>
<dbReference type="CDD" id="cd21140">
    <property type="entry name" value="Cas6_I-like"/>
    <property type="match status" value="1"/>
</dbReference>
<dbReference type="EMBL" id="FOYZ01000009">
    <property type="protein sequence ID" value="SFR92179.1"/>
    <property type="molecule type" value="Genomic_DNA"/>
</dbReference>
<feature type="site" description="Transition state stabilizer" evidence="4">
    <location>
        <position position="53"/>
    </location>
</feature>
<reference evidence="6 7" key="1">
    <citation type="submission" date="2016-10" db="EMBL/GenBank/DDBJ databases">
        <authorList>
            <person name="de Groot N.N."/>
        </authorList>
    </citation>
    <scope>NUCLEOTIDE SEQUENCE [LARGE SCALE GENOMIC DNA]</scope>
    <source>
        <strain evidence="6 7">743A</strain>
    </source>
</reference>
<evidence type="ECO:0000259" key="5">
    <source>
        <dbReference type="Pfam" id="PF01881"/>
    </source>
</evidence>
<name>A0A1I6KLV7_9FIRM</name>
<dbReference type="InterPro" id="IPR049435">
    <property type="entry name" value="Cas_Cas6_C"/>
</dbReference>
<evidence type="ECO:0000256" key="2">
    <source>
        <dbReference type="ARBA" id="ARBA00022884"/>
    </source>
</evidence>
<evidence type="ECO:0000313" key="7">
    <source>
        <dbReference type="Proteomes" id="UP000199659"/>
    </source>
</evidence>
<dbReference type="PANTHER" id="PTHR36984:SF1">
    <property type="entry name" value="CRISPR-ASSOCIATED ENDORIBONUCLEASE CAS6 1"/>
    <property type="match status" value="1"/>
</dbReference>
<dbReference type="GO" id="GO:0051607">
    <property type="term" value="P:defense response to virus"/>
    <property type="evidence" value="ECO:0007669"/>
    <property type="project" value="UniProtKB-KW"/>
</dbReference>
<comment type="similarity">
    <text evidence="1">Belongs to the CRISPR-associated protein Cas6/Cse3/CasE family.</text>
</comment>
<dbReference type="OrthoDB" id="9797488at2"/>
<sequence>MKYVFYFKLEKPLILPIQYNHIMQAALLNWINEETYQTFLHQEGYSKEKRSYKLYTFSKIFGKFQLNKDTKRITFQEEIHFYVSSYDRSYLNYLVQNIINDKPLDIIGNQLYVSKIMMEQEKVPQTQQGELVSCLVKTVSPVTMASTLADFQGKKKTYYYAPMEHDFSELIKKNLIHKYEAFHGEKPDNTEFSIRAVQRDLKESITKYKNFIVKGWNGTFCMEGSQELIQIALDAGIGARNSAGYGCVLLQKDTMTIKEGIIQIGKVTKSQNSRTVSRAIINEFQQLYQNKYTEIKKE</sequence>
<dbReference type="STRING" id="37658.SAMN05661086_02523"/>
<dbReference type="Gene3D" id="3.30.70.1890">
    <property type="match status" value="1"/>
</dbReference>
<keyword evidence="3" id="KW-0051">Antiviral defense</keyword>
<dbReference type="PANTHER" id="PTHR36984">
    <property type="entry name" value="CRISPR-ASSOCIATED ENDORIBONUCLEASE CAS6 1"/>
    <property type="match status" value="1"/>
</dbReference>
<dbReference type="PIRSF" id="PIRSF005054">
    <property type="entry name" value="PF1131"/>
    <property type="match status" value="1"/>
</dbReference>
<keyword evidence="2" id="KW-0694">RNA-binding</keyword>
<accession>A0A1I6KLV7</accession>
<gene>
    <name evidence="6" type="ORF">SAMN05661086_02523</name>
</gene>
<evidence type="ECO:0000256" key="1">
    <source>
        <dbReference type="ARBA" id="ARBA00005937"/>
    </source>
</evidence>
<dbReference type="GO" id="GO:0016788">
    <property type="term" value="F:hydrolase activity, acting on ester bonds"/>
    <property type="evidence" value="ECO:0007669"/>
    <property type="project" value="InterPro"/>
</dbReference>
<feature type="domain" description="CRISPR associated protein Cas6 C-terminal" evidence="5">
    <location>
        <begin position="134"/>
        <end position="248"/>
    </location>
</feature>
<organism evidence="6 7">
    <name type="scientific">Anaeromicropila populeti</name>
    <dbReference type="NCBI Taxonomy" id="37658"/>
    <lineage>
        <taxon>Bacteria</taxon>
        <taxon>Bacillati</taxon>
        <taxon>Bacillota</taxon>
        <taxon>Clostridia</taxon>
        <taxon>Lachnospirales</taxon>
        <taxon>Lachnospiraceae</taxon>
        <taxon>Anaeromicropila</taxon>
    </lineage>
</organism>
<dbReference type="Pfam" id="PF01881">
    <property type="entry name" value="Cas_Cas6_C"/>
    <property type="match status" value="1"/>
</dbReference>
<dbReference type="InterPro" id="IPR010156">
    <property type="entry name" value="CRISPR-assoc_prot_Cas6"/>
</dbReference>
<dbReference type="Proteomes" id="UP000199659">
    <property type="component" value="Unassembled WGS sequence"/>
</dbReference>
<dbReference type="RefSeq" id="WP_092561313.1">
    <property type="nucleotide sequence ID" value="NZ_FOYZ01000009.1"/>
</dbReference>
<evidence type="ECO:0000256" key="3">
    <source>
        <dbReference type="ARBA" id="ARBA00023118"/>
    </source>
</evidence>
<proteinExistence type="inferred from homology"/>
<protein>
    <submittedName>
        <fullName evidence="6">CRISPR-associated protein, Cas6 family</fullName>
    </submittedName>
</protein>
<dbReference type="InterPro" id="IPR045747">
    <property type="entry name" value="CRISPR-assoc_prot_Cas6_N_sf"/>
</dbReference>
<dbReference type="GO" id="GO:0003723">
    <property type="term" value="F:RNA binding"/>
    <property type="evidence" value="ECO:0007669"/>
    <property type="project" value="UniProtKB-KW"/>
</dbReference>
<evidence type="ECO:0000313" key="6">
    <source>
        <dbReference type="EMBL" id="SFR92179.1"/>
    </source>
</evidence>
<dbReference type="Pfam" id="PF21350">
    <property type="entry name" value="Cas6_I-A"/>
    <property type="match status" value="1"/>
</dbReference>